<evidence type="ECO:0000256" key="1">
    <source>
        <dbReference type="SAM" id="Phobius"/>
    </source>
</evidence>
<dbReference type="AlphaFoldDB" id="A0A3G1KU57"/>
<dbReference type="KEGG" id="fwa:DCMF_15220"/>
<organism evidence="2 3">
    <name type="scientific">Formimonas warabiya</name>
    <dbReference type="NCBI Taxonomy" id="1761012"/>
    <lineage>
        <taxon>Bacteria</taxon>
        <taxon>Bacillati</taxon>
        <taxon>Bacillota</taxon>
        <taxon>Clostridia</taxon>
        <taxon>Eubacteriales</taxon>
        <taxon>Peptococcaceae</taxon>
        <taxon>Candidatus Formimonas</taxon>
    </lineage>
</organism>
<name>A0A3G1KU57_FORW1</name>
<feature type="transmembrane region" description="Helical" evidence="1">
    <location>
        <begin position="480"/>
        <end position="500"/>
    </location>
</feature>
<evidence type="ECO:0000313" key="3">
    <source>
        <dbReference type="Proteomes" id="UP000323521"/>
    </source>
</evidence>
<feature type="transmembrane region" description="Helical" evidence="1">
    <location>
        <begin position="365"/>
        <end position="385"/>
    </location>
</feature>
<feature type="transmembrane region" description="Helical" evidence="1">
    <location>
        <begin position="7"/>
        <end position="26"/>
    </location>
</feature>
<keyword evidence="1" id="KW-0812">Transmembrane</keyword>
<proteinExistence type="predicted"/>
<keyword evidence="3" id="KW-1185">Reference proteome</keyword>
<keyword evidence="1" id="KW-0472">Membrane</keyword>
<feature type="transmembrane region" description="Helical" evidence="1">
    <location>
        <begin position="392"/>
        <end position="411"/>
    </location>
</feature>
<gene>
    <name evidence="2" type="ORF">DCMF_15220</name>
</gene>
<keyword evidence="1" id="KW-1133">Transmembrane helix</keyword>
<feature type="transmembrane region" description="Helical" evidence="1">
    <location>
        <begin position="447"/>
        <end position="468"/>
    </location>
</feature>
<dbReference type="EMBL" id="CP017634">
    <property type="protein sequence ID" value="ATW25944.1"/>
    <property type="molecule type" value="Genomic_DNA"/>
</dbReference>
<dbReference type="Proteomes" id="UP000323521">
    <property type="component" value="Chromosome"/>
</dbReference>
<feature type="transmembrane region" description="Helical" evidence="1">
    <location>
        <begin position="594"/>
        <end position="614"/>
    </location>
</feature>
<dbReference type="InterPro" id="IPR043748">
    <property type="entry name" value="DUF5693"/>
</dbReference>
<dbReference type="OrthoDB" id="3805529at2"/>
<sequence length="657" mass="73125">MLNKWMKYLLLGMIGVGILMAFFIGWERHQVEQANKKLEVTVDWSQVKDLAGRENISEEAVLAGLKENITGVLIKEPTLNDLKNAGQVLVKTGTEMLWELKLGTGTGRLPVQNEAAAEIHEDWNYLIFSDSQVMNRVSRNLELKTGSKAKSMVHYYLQADQGVIPVLGTSLTSKDLSNMGLGFDEKELKLISSLDLDIIPQIRSWRTVNENGLDFVFGQFKDLPVSAVFFNDSDLPGVGLPAPKQNDAFESLAKHIEGLGVPVGMVEFFPQKGLATVAKYLDKNVVRLHSIPEDEMSAMTQTKAVDRFTLAASERDIRVLFVRFFPDMGLHETKLYLEELQSSLQGKGFIFGKPESFGSLPFSRIYLLVITLAVAGGGMLLFRIVGLEKWGLVLGVLGFLGTAGLLFIGQVGLARKGLALLAVIIFPTLSVTWYLREKPSGVIKSIWLFIKATLVSLIGAVLTVGLLGDKAFMYTLDQFMGVKIAHLVPVMLIIFIFWFLKDRGGKPWKKLLKLLDYPVTVKYVVLLGVLAVVLLVYIMRTGNENAAVSAWELALRARLTDLLAVRPRTKEFLIGHPLMLLMFYLGYRDKYLPVLLVAVIGQVSIVNTFAHIHTPLLISLMRAFNGLWLGIILGLVLIGVYKVGKIIMEKWQLTMNK</sequence>
<reference evidence="2 3" key="1">
    <citation type="submission" date="2016-10" db="EMBL/GenBank/DDBJ databases">
        <title>Complete Genome Sequence of Peptococcaceae strain DCMF.</title>
        <authorList>
            <person name="Edwards R.J."/>
            <person name="Holland S.I."/>
            <person name="Deshpande N.P."/>
            <person name="Wong Y.K."/>
            <person name="Ertan H."/>
            <person name="Manefield M."/>
            <person name="Russell T.L."/>
            <person name="Lee M.J."/>
        </authorList>
    </citation>
    <scope>NUCLEOTIDE SEQUENCE [LARGE SCALE GENOMIC DNA]</scope>
    <source>
        <strain evidence="2 3">DCMF</strain>
    </source>
</reference>
<protein>
    <submittedName>
        <fullName evidence="2">Uncharacterized protein</fullName>
    </submittedName>
</protein>
<accession>A0A3G1KU57</accession>
<dbReference type="RefSeq" id="WP_148135210.1">
    <property type="nucleotide sequence ID" value="NZ_CP017634.1"/>
</dbReference>
<feature type="transmembrane region" description="Helical" evidence="1">
    <location>
        <begin position="521"/>
        <end position="539"/>
    </location>
</feature>
<feature type="transmembrane region" description="Helical" evidence="1">
    <location>
        <begin position="626"/>
        <end position="644"/>
    </location>
</feature>
<evidence type="ECO:0000313" key="2">
    <source>
        <dbReference type="EMBL" id="ATW25944.1"/>
    </source>
</evidence>
<dbReference type="Pfam" id="PF18949">
    <property type="entry name" value="DUF5693"/>
    <property type="match status" value="1"/>
</dbReference>
<feature type="transmembrane region" description="Helical" evidence="1">
    <location>
        <begin position="417"/>
        <end position="435"/>
    </location>
</feature>